<keyword evidence="2" id="KW-1185">Reference proteome</keyword>
<gene>
    <name evidence="1" type="ORF">JOD17_001691</name>
</gene>
<organism evidence="1 2">
    <name type="scientific">Geomicrobium sediminis</name>
    <dbReference type="NCBI Taxonomy" id="1347788"/>
    <lineage>
        <taxon>Bacteria</taxon>
        <taxon>Bacillati</taxon>
        <taxon>Bacillota</taxon>
        <taxon>Bacilli</taxon>
        <taxon>Bacillales</taxon>
        <taxon>Geomicrobium</taxon>
    </lineage>
</organism>
<comment type="caution">
    <text evidence="1">The sequence shown here is derived from an EMBL/GenBank/DDBJ whole genome shotgun (WGS) entry which is preliminary data.</text>
</comment>
<dbReference type="EMBL" id="JAFBEC010000004">
    <property type="protein sequence ID" value="MBM7632597.1"/>
    <property type="molecule type" value="Genomic_DNA"/>
</dbReference>
<keyword evidence="1" id="KW-0966">Cell projection</keyword>
<sequence length="133" mass="14715">MNVTWHQLPHALPVKTRATATHEQNRTSEGTSFQTALQDAQKTNPITISKHAKTRIEERGITISDQDWLRVSEKVKEAHTKGINQPLVITDNAALIVSGKNHTVVTAMAQSEMNDRIISNIDGTIIVKPSLDL</sequence>
<accession>A0ABS2PBB5</accession>
<dbReference type="Pfam" id="PF12611">
    <property type="entry name" value="Flagellar_put"/>
    <property type="match status" value="1"/>
</dbReference>
<dbReference type="NCBIfam" id="TIGR02530">
    <property type="entry name" value="flg_new"/>
    <property type="match status" value="1"/>
</dbReference>
<proteinExistence type="predicted"/>
<keyword evidence="1" id="KW-0969">Cilium</keyword>
<reference evidence="1 2" key="1">
    <citation type="submission" date="2021-01" db="EMBL/GenBank/DDBJ databases">
        <title>Genomic Encyclopedia of Type Strains, Phase IV (KMG-IV): sequencing the most valuable type-strain genomes for metagenomic binning, comparative biology and taxonomic classification.</title>
        <authorList>
            <person name="Goeker M."/>
        </authorList>
    </citation>
    <scope>NUCLEOTIDE SEQUENCE [LARGE SCALE GENOMIC DNA]</scope>
    <source>
        <strain evidence="1 2">DSM 25540</strain>
    </source>
</reference>
<keyword evidence="1" id="KW-0282">Flagellum</keyword>
<dbReference type="RefSeq" id="WP_204696911.1">
    <property type="nucleotide sequence ID" value="NZ_JAFBEC010000004.1"/>
</dbReference>
<dbReference type="InterPro" id="IPR013367">
    <property type="entry name" value="Flagellar_put"/>
</dbReference>
<evidence type="ECO:0000313" key="1">
    <source>
        <dbReference type="EMBL" id="MBM7632597.1"/>
    </source>
</evidence>
<protein>
    <submittedName>
        <fullName evidence="1">Flagellar operon protein</fullName>
    </submittedName>
</protein>
<evidence type="ECO:0000313" key="2">
    <source>
        <dbReference type="Proteomes" id="UP000741863"/>
    </source>
</evidence>
<name>A0ABS2PBB5_9BACL</name>
<dbReference type="Proteomes" id="UP000741863">
    <property type="component" value="Unassembled WGS sequence"/>
</dbReference>